<evidence type="ECO:0000313" key="2">
    <source>
        <dbReference type="Proteomes" id="UP000435243"/>
    </source>
</evidence>
<keyword evidence="1" id="KW-0560">Oxidoreductase</keyword>
<proteinExistence type="predicted"/>
<gene>
    <name evidence="1" type="ORF">GRI32_04310</name>
</gene>
<organism evidence="1 2">
    <name type="scientific">Alteraurantiacibacter aestuarii</name>
    <dbReference type="NCBI Taxonomy" id="650004"/>
    <lineage>
        <taxon>Bacteria</taxon>
        <taxon>Pseudomonadati</taxon>
        <taxon>Pseudomonadota</taxon>
        <taxon>Alphaproteobacteria</taxon>
        <taxon>Sphingomonadales</taxon>
        <taxon>Erythrobacteraceae</taxon>
        <taxon>Alteraurantiacibacter</taxon>
    </lineage>
</organism>
<dbReference type="Proteomes" id="UP000435243">
    <property type="component" value="Unassembled WGS sequence"/>
</dbReference>
<dbReference type="GO" id="GO:0016702">
    <property type="term" value="F:oxidoreductase activity, acting on single donors with incorporation of molecular oxygen, incorporation of two atoms of oxygen"/>
    <property type="evidence" value="ECO:0007669"/>
    <property type="project" value="InterPro"/>
</dbReference>
<comment type="caution">
    <text evidence="1">The sequence shown here is derived from an EMBL/GenBank/DDBJ whole genome shotgun (WGS) entry which is preliminary data.</text>
</comment>
<dbReference type="SUPFAM" id="SSF49482">
    <property type="entry name" value="Aromatic compound dioxygenase"/>
    <property type="match status" value="1"/>
</dbReference>
<dbReference type="PANTHER" id="PTHR34315:SF1">
    <property type="entry name" value="INTRADIOL RING-CLEAVAGE DIOXYGENASES DOMAIN-CONTAINING PROTEIN-RELATED"/>
    <property type="match status" value="1"/>
</dbReference>
<dbReference type="PANTHER" id="PTHR34315">
    <property type="match status" value="1"/>
</dbReference>
<accession>A0A844ZLP5</accession>
<dbReference type="Gene3D" id="2.60.130.10">
    <property type="entry name" value="Aromatic compound dioxygenase"/>
    <property type="match status" value="1"/>
</dbReference>
<dbReference type="GO" id="GO:0005506">
    <property type="term" value="F:iron ion binding"/>
    <property type="evidence" value="ECO:0007669"/>
    <property type="project" value="InterPro"/>
</dbReference>
<evidence type="ECO:0000313" key="1">
    <source>
        <dbReference type="EMBL" id="MXO87960.1"/>
    </source>
</evidence>
<keyword evidence="1" id="KW-0223">Dioxygenase</keyword>
<dbReference type="OrthoDB" id="9800887at2"/>
<dbReference type="RefSeq" id="WP_160589897.1">
    <property type="nucleotide sequence ID" value="NZ_WTYY01000002.1"/>
</dbReference>
<name>A0A844ZLP5_9SPHN</name>
<dbReference type="EMBL" id="WTYY01000002">
    <property type="protein sequence ID" value="MXO87960.1"/>
    <property type="molecule type" value="Genomic_DNA"/>
</dbReference>
<protein>
    <submittedName>
        <fullName evidence="1">Intradiol ring-cleavage dioxygenase</fullName>
    </submittedName>
</protein>
<reference evidence="1 2" key="1">
    <citation type="submission" date="2019-12" db="EMBL/GenBank/DDBJ databases">
        <title>Genomic-based taxomic classification of the family Erythrobacteraceae.</title>
        <authorList>
            <person name="Xu L."/>
        </authorList>
    </citation>
    <scope>NUCLEOTIDE SEQUENCE [LARGE SCALE GENOMIC DNA]</scope>
    <source>
        <strain evidence="1 2">JCM 16339</strain>
    </source>
</reference>
<keyword evidence="2" id="KW-1185">Reference proteome</keyword>
<dbReference type="AlphaFoldDB" id="A0A844ZLP5"/>
<dbReference type="InterPro" id="IPR015889">
    <property type="entry name" value="Intradiol_dOase_core"/>
</dbReference>
<sequence>MAAACRVTPTEIRGPYPADGVGGRDARINVLDLADVLRSDIRPSFAGLEGEAGGVPMQIELELTRSDDDCAVLARRAIYLWQCDAGGEYSLYTRRDVNYLRGLQPTDTAGTARFSSIVPGCYGGRAPHLHVEIFSDVEAAMGGVAPLLVSQLGLPTGPCEEVYGDRALYGDSAANLARWPAERDWAFRGDDRSHMMLAMEGDAQSGFTARARIALSA</sequence>